<reference evidence="9 10" key="1">
    <citation type="submission" date="2021-03" db="EMBL/GenBank/DDBJ databases">
        <title>Glycomyces sp. nov., a novel actinomycete isolated from soil.</title>
        <authorList>
            <person name="Yang X."/>
            <person name="Xu X."/>
        </authorList>
    </citation>
    <scope>NUCLEOTIDE SEQUENCE [LARGE SCALE GENOMIC DNA]</scope>
    <source>
        <strain evidence="9 10">NEAU-S30</strain>
    </source>
</reference>
<comment type="similarity">
    <text evidence="1">Belongs to the sigma-70 factor family. ECF subfamily.</text>
</comment>
<gene>
    <name evidence="9" type="ORF">J5V16_18645</name>
</gene>
<feature type="domain" description="RNA polymerase sigma factor 70 region 4 type 2" evidence="8">
    <location>
        <begin position="143"/>
        <end position="195"/>
    </location>
</feature>
<evidence type="ECO:0000256" key="6">
    <source>
        <dbReference type="SAM" id="MobiDB-lite"/>
    </source>
</evidence>
<evidence type="ECO:0000259" key="8">
    <source>
        <dbReference type="Pfam" id="PF08281"/>
    </source>
</evidence>
<dbReference type="CDD" id="cd06171">
    <property type="entry name" value="Sigma70_r4"/>
    <property type="match status" value="1"/>
</dbReference>
<dbReference type="InterPro" id="IPR014325">
    <property type="entry name" value="RNA_pol_sigma-E_actinobac"/>
</dbReference>
<dbReference type="InterPro" id="IPR013325">
    <property type="entry name" value="RNA_pol_sigma_r2"/>
</dbReference>
<dbReference type="PANTHER" id="PTHR43133:SF50">
    <property type="entry name" value="ECF RNA POLYMERASE SIGMA FACTOR SIGM"/>
    <property type="match status" value="1"/>
</dbReference>
<dbReference type="NCBIfam" id="TIGR02983">
    <property type="entry name" value="SigE-fam_strep"/>
    <property type="match status" value="1"/>
</dbReference>
<evidence type="ECO:0000259" key="7">
    <source>
        <dbReference type="Pfam" id="PF04542"/>
    </source>
</evidence>
<keyword evidence="5" id="KW-0804">Transcription</keyword>
<dbReference type="SUPFAM" id="SSF88946">
    <property type="entry name" value="Sigma2 domain of RNA polymerase sigma factors"/>
    <property type="match status" value="1"/>
</dbReference>
<evidence type="ECO:0000313" key="9">
    <source>
        <dbReference type="EMBL" id="MBO3734851.1"/>
    </source>
</evidence>
<dbReference type="Pfam" id="PF04542">
    <property type="entry name" value="Sigma70_r2"/>
    <property type="match status" value="1"/>
</dbReference>
<dbReference type="Proteomes" id="UP000681341">
    <property type="component" value="Unassembled WGS sequence"/>
</dbReference>
<comment type="caution">
    <text evidence="9">The sequence shown here is derived from an EMBL/GenBank/DDBJ whole genome shotgun (WGS) entry which is preliminary data.</text>
</comment>
<dbReference type="InterPro" id="IPR036388">
    <property type="entry name" value="WH-like_DNA-bd_sf"/>
</dbReference>
<sequence length="228" mass="25041">MRIAARFPVLTGISTPLPAPSRTEPIVTGSSVPPGEPPGPPPPPPTRQSEFEDFVRARSGALCASAYLLTGDRGLAEDLVQDALARTWRSWKRLHRTANAEAYTRRTMYHLHVSRWRRTKVAEVSTEAVPERPGDEPDTALRLAVHAALLSLPATQRAAIVLRYFEDQTEASAAAILDCPVTTLRARVQRGLRRLRNGFPELVLGGDPGTHLARWETEFANVRGEANA</sequence>
<evidence type="ECO:0000256" key="2">
    <source>
        <dbReference type="ARBA" id="ARBA00023015"/>
    </source>
</evidence>
<dbReference type="InterPro" id="IPR039425">
    <property type="entry name" value="RNA_pol_sigma-70-like"/>
</dbReference>
<dbReference type="PANTHER" id="PTHR43133">
    <property type="entry name" value="RNA POLYMERASE ECF-TYPE SIGMA FACTO"/>
    <property type="match status" value="1"/>
</dbReference>
<evidence type="ECO:0000256" key="3">
    <source>
        <dbReference type="ARBA" id="ARBA00023082"/>
    </source>
</evidence>
<dbReference type="InterPro" id="IPR007627">
    <property type="entry name" value="RNA_pol_sigma70_r2"/>
</dbReference>
<feature type="region of interest" description="Disordered" evidence="6">
    <location>
        <begin position="14"/>
        <end position="48"/>
    </location>
</feature>
<keyword evidence="3" id="KW-0731">Sigma factor</keyword>
<keyword evidence="4" id="KW-0238">DNA-binding</keyword>
<evidence type="ECO:0000313" key="10">
    <source>
        <dbReference type="Proteomes" id="UP000681341"/>
    </source>
</evidence>
<proteinExistence type="inferred from homology"/>
<dbReference type="Gene3D" id="1.10.1740.10">
    <property type="match status" value="1"/>
</dbReference>
<dbReference type="InterPro" id="IPR014284">
    <property type="entry name" value="RNA_pol_sigma-70_dom"/>
</dbReference>
<evidence type="ECO:0000256" key="4">
    <source>
        <dbReference type="ARBA" id="ARBA00023125"/>
    </source>
</evidence>
<dbReference type="InterPro" id="IPR013324">
    <property type="entry name" value="RNA_pol_sigma_r3/r4-like"/>
</dbReference>
<evidence type="ECO:0000256" key="5">
    <source>
        <dbReference type="ARBA" id="ARBA00023163"/>
    </source>
</evidence>
<name>A0ABS3U9E0_9ACTN</name>
<accession>A0ABS3U9E0</accession>
<dbReference type="NCBIfam" id="TIGR02937">
    <property type="entry name" value="sigma70-ECF"/>
    <property type="match status" value="1"/>
</dbReference>
<keyword evidence="2" id="KW-0805">Transcription regulation</keyword>
<dbReference type="Gene3D" id="1.10.10.10">
    <property type="entry name" value="Winged helix-like DNA-binding domain superfamily/Winged helix DNA-binding domain"/>
    <property type="match status" value="1"/>
</dbReference>
<evidence type="ECO:0000256" key="1">
    <source>
        <dbReference type="ARBA" id="ARBA00010641"/>
    </source>
</evidence>
<organism evidence="9 10">
    <name type="scientific">Glycomyces niveus</name>
    <dbReference type="NCBI Taxonomy" id="2820287"/>
    <lineage>
        <taxon>Bacteria</taxon>
        <taxon>Bacillati</taxon>
        <taxon>Actinomycetota</taxon>
        <taxon>Actinomycetes</taxon>
        <taxon>Glycomycetales</taxon>
        <taxon>Glycomycetaceae</taxon>
        <taxon>Glycomyces</taxon>
    </lineage>
</organism>
<dbReference type="Pfam" id="PF08281">
    <property type="entry name" value="Sigma70_r4_2"/>
    <property type="match status" value="1"/>
</dbReference>
<feature type="compositionally biased region" description="Pro residues" evidence="6">
    <location>
        <begin position="34"/>
        <end position="46"/>
    </location>
</feature>
<dbReference type="SUPFAM" id="SSF88659">
    <property type="entry name" value="Sigma3 and sigma4 domains of RNA polymerase sigma factors"/>
    <property type="match status" value="1"/>
</dbReference>
<protein>
    <submittedName>
        <fullName evidence="9">SigE family RNA polymerase sigma factor</fullName>
    </submittedName>
</protein>
<keyword evidence="10" id="KW-1185">Reference proteome</keyword>
<dbReference type="InterPro" id="IPR013249">
    <property type="entry name" value="RNA_pol_sigma70_r4_t2"/>
</dbReference>
<dbReference type="EMBL" id="JAGFNP010000011">
    <property type="protein sequence ID" value="MBO3734851.1"/>
    <property type="molecule type" value="Genomic_DNA"/>
</dbReference>
<feature type="domain" description="RNA polymerase sigma-70 region 2" evidence="7">
    <location>
        <begin position="56"/>
        <end position="120"/>
    </location>
</feature>